<feature type="transmembrane region" description="Helical" evidence="2">
    <location>
        <begin position="38"/>
        <end position="56"/>
    </location>
</feature>
<proteinExistence type="predicted"/>
<feature type="transmembrane region" description="Helical" evidence="2">
    <location>
        <begin position="7"/>
        <end position="26"/>
    </location>
</feature>
<sequence length="145" mass="16086">MNNRTGYGLRIVLGGYLAYLGIRMLIQTVNERPANMMFMGAMAVIFSVVGIAYVAYSLKKVWELRKEELKSQGDGESGTDLYQEEAAGVQEKEEKEVKSPAEDTEKISDEKTEKAPGPEAVPNEPAEDQSGTQGTEELENDYEEK</sequence>
<reference evidence="3" key="1">
    <citation type="journal article" date="2021" name="PeerJ">
        <title>Extensive microbial diversity within the chicken gut microbiome revealed by metagenomics and culture.</title>
        <authorList>
            <person name="Gilroy R."/>
            <person name="Ravi A."/>
            <person name="Getino M."/>
            <person name="Pursley I."/>
            <person name="Horton D.L."/>
            <person name="Alikhan N.F."/>
            <person name="Baker D."/>
            <person name="Gharbi K."/>
            <person name="Hall N."/>
            <person name="Watson M."/>
            <person name="Adriaenssens E.M."/>
            <person name="Foster-Nyarko E."/>
            <person name="Jarju S."/>
            <person name="Secka A."/>
            <person name="Antonio M."/>
            <person name="Oren A."/>
            <person name="Chaudhuri R.R."/>
            <person name="La Ragione R."/>
            <person name="Hildebrand F."/>
            <person name="Pallen M.J."/>
        </authorList>
    </citation>
    <scope>NUCLEOTIDE SEQUENCE</scope>
    <source>
        <strain evidence="3">ChiSjej5B23-15282</strain>
    </source>
</reference>
<comment type="caution">
    <text evidence="3">The sequence shown here is derived from an EMBL/GenBank/DDBJ whole genome shotgun (WGS) entry which is preliminary data.</text>
</comment>
<dbReference type="Proteomes" id="UP000824243">
    <property type="component" value="Unassembled WGS sequence"/>
</dbReference>
<evidence type="ECO:0000256" key="2">
    <source>
        <dbReference type="SAM" id="Phobius"/>
    </source>
</evidence>
<feature type="compositionally biased region" description="Basic and acidic residues" evidence="1">
    <location>
        <begin position="90"/>
        <end position="116"/>
    </location>
</feature>
<accession>A0A9D1VVA1</accession>
<evidence type="ECO:0000313" key="4">
    <source>
        <dbReference type="Proteomes" id="UP000824243"/>
    </source>
</evidence>
<organism evidence="3 4">
    <name type="scientific">Candidatus Mediterraneibacter caccavium</name>
    <dbReference type="NCBI Taxonomy" id="2838661"/>
    <lineage>
        <taxon>Bacteria</taxon>
        <taxon>Bacillati</taxon>
        <taxon>Bacillota</taxon>
        <taxon>Clostridia</taxon>
        <taxon>Lachnospirales</taxon>
        <taxon>Lachnospiraceae</taxon>
        <taxon>Mediterraneibacter</taxon>
    </lineage>
</organism>
<gene>
    <name evidence="3" type="ORF">H9981_01175</name>
</gene>
<keyword evidence="2" id="KW-1133">Transmembrane helix</keyword>
<evidence type="ECO:0000313" key="3">
    <source>
        <dbReference type="EMBL" id="HIX47624.1"/>
    </source>
</evidence>
<evidence type="ECO:0000256" key="1">
    <source>
        <dbReference type="SAM" id="MobiDB-lite"/>
    </source>
</evidence>
<dbReference type="AlphaFoldDB" id="A0A9D1VVA1"/>
<dbReference type="EMBL" id="DXFA01000020">
    <property type="protein sequence ID" value="HIX47624.1"/>
    <property type="molecule type" value="Genomic_DNA"/>
</dbReference>
<name>A0A9D1VVA1_9FIRM</name>
<protein>
    <submittedName>
        <fullName evidence="3">Uncharacterized protein</fullName>
    </submittedName>
</protein>
<reference evidence="3" key="2">
    <citation type="submission" date="2021-04" db="EMBL/GenBank/DDBJ databases">
        <authorList>
            <person name="Gilroy R."/>
        </authorList>
    </citation>
    <scope>NUCLEOTIDE SEQUENCE</scope>
    <source>
        <strain evidence="3">ChiSjej5B23-15282</strain>
    </source>
</reference>
<feature type="region of interest" description="Disordered" evidence="1">
    <location>
        <begin position="68"/>
        <end position="145"/>
    </location>
</feature>
<feature type="compositionally biased region" description="Acidic residues" evidence="1">
    <location>
        <begin position="136"/>
        <end position="145"/>
    </location>
</feature>
<keyword evidence="2" id="KW-0472">Membrane</keyword>
<keyword evidence="2" id="KW-0812">Transmembrane</keyword>